<evidence type="ECO:0000313" key="4">
    <source>
        <dbReference type="Proteomes" id="UP001500220"/>
    </source>
</evidence>
<evidence type="ECO:0000313" key="2">
    <source>
        <dbReference type="EMBL" id="GGI69232.1"/>
    </source>
</evidence>
<proteinExistence type="predicted"/>
<sequence>MPGNRGTHLNTSGTDSPWLSTAVFLPKLRRYRLFCWLGFVRINLLPLLTGWHWRLEPAAGPAPTGSPVAKGGGTQGYPSPGRPFCCGGCMASYSAKYLSQM</sequence>
<reference evidence="2 3" key="2">
    <citation type="journal article" date="2014" name="Int. J. Syst. Evol. Microbiol.">
        <title>Complete genome sequence of Corynebacterium casei LMG S-19264T (=DSM 44701T), isolated from a smear-ripened cheese.</title>
        <authorList>
            <consortium name="US DOE Joint Genome Institute (JGI-PGF)"/>
            <person name="Walter F."/>
            <person name="Albersmeier A."/>
            <person name="Kalinowski J."/>
            <person name="Ruckert C."/>
        </authorList>
    </citation>
    <scope>NUCLEOTIDE SEQUENCE [LARGE SCALE GENOMIC DNA]</scope>
    <source>
        <strain evidence="2 3">CGMCC 4.7206</strain>
    </source>
</reference>
<evidence type="ECO:0000313" key="1">
    <source>
        <dbReference type="EMBL" id="GAA0512431.1"/>
    </source>
</evidence>
<evidence type="ECO:0000313" key="3">
    <source>
        <dbReference type="Proteomes" id="UP000597989"/>
    </source>
</evidence>
<dbReference type="Proteomes" id="UP001500220">
    <property type="component" value="Unassembled WGS sequence"/>
</dbReference>
<keyword evidence="4" id="KW-1185">Reference proteome</keyword>
<accession>A0A917JI54</accession>
<name>A0A917JI54_9PSEU</name>
<dbReference type="AlphaFoldDB" id="A0A917JI54"/>
<gene>
    <name evidence="1" type="ORF">GCM10009545_13060</name>
    <name evidence="2" type="ORF">GCM10011581_02780</name>
</gene>
<reference evidence="1" key="5">
    <citation type="submission" date="2023-12" db="EMBL/GenBank/DDBJ databases">
        <authorList>
            <person name="Sun Q."/>
            <person name="Inoue M."/>
        </authorList>
    </citation>
    <scope>NUCLEOTIDE SEQUENCE</scope>
    <source>
        <strain evidence="1">JCM 10664</strain>
    </source>
</reference>
<reference evidence="2" key="4">
    <citation type="submission" date="2020-09" db="EMBL/GenBank/DDBJ databases">
        <authorList>
            <person name="Sun Q."/>
            <person name="Zhou Y."/>
        </authorList>
    </citation>
    <scope>NUCLEOTIDE SEQUENCE</scope>
    <source>
        <strain evidence="2">CGMCC 4.7206</strain>
    </source>
</reference>
<protein>
    <submittedName>
        <fullName evidence="2">Uncharacterized protein</fullName>
    </submittedName>
</protein>
<dbReference type="EMBL" id="BAAAHC010000005">
    <property type="protein sequence ID" value="GAA0512431.1"/>
    <property type="molecule type" value="Genomic_DNA"/>
</dbReference>
<dbReference type="Proteomes" id="UP000597989">
    <property type="component" value="Unassembled WGS sequence"/>
</dbReference>
<reference evidence="1" key="1">
    <citation type="journal article" date="2014" name="Int. J. Syst. Evol. Microbiol.">
        <title>Complete genome of a new Firmicutes species belonging to the dominant human colonic microbiota ('Ruminococcus bicirculans') reveals two chromosomes and a selective capacity to utilize plant glucans.</title>
        <authorList>
            <consortium name="NISC Comparative Sequencing Program"/>
            <person name="Wegmann U."/>
            <person name="Louis P."/>
            <person name="Goesmann A."/>
            <person name="Henrissat B."/>
            <person name="Duncan S.H."/>
            <person name="Flint H.J."/>
        </authorList>
    </citation>
    <scope>NUCLEOTIDE SEQUENCE</scope>
    <source>
        <strain evidence="1">JCM 10664</strain>
    </source>
</reference>
<reference evidence="4" key="3">
    <citation type="journal article" date="2019" name="Int. J. Syst. Evol. Microbiol.">
        <title>The Global Catalogue of Microorganisms (GCM) 10K type strain sequencing project: providing services to taxonomists for standard genome sequencing and annotation.</title>
        <authorList>
            <consortium name="The Broad Institute Genomics Platform"/>
            <consortium name="The Broad Institute Genome Sequencing Center for Infectious Disease"/>
            <person name="Wu L."/>
            <person name="Ma J."/>
        </authorList>
    </citation>
    <scope>NUCLEOTIDE SEQUENCE [LARGE SCALE GENOMIC DNA]</scope>
    <source>
        <strain evidence="4">JCM 10664</strain>
    </source>
</reference>
<organism evidence="2 3">
    <name type="scientific">Saccharopolyspora thermophila</name>
    <dbReference type="NCBI Taxonomy" id="89367"/>
    <lineage>
        <taxon>Bacteria</taxon>
        <taxon>Bacillati</taxon>
        <taxon>Actinomycetota</taxon>
        <taxon>Actinomycetes</taxon>
        <taxon>Pseudonocardiales</taxon>
        <taxon>Pseudonocardiaceae</taxon>
        <taxon>Saccharopolyspora</taxon>
    </lineage>
</organism>
<comment type="caution">
    <text evidence="2">The sequence shown here is derived from an EMBL/GenBank/DDBJ whole genome shotgun (WGS) entry which is preliminary data.</text>
</comment>
<dbReference type="EMBL" id="BMMT01000001">
    <property type="protein sequence ID" value="GGI69232.1"/>
    <property type="molecule type" value="Genomic_DNA"/>
</dbReference>